<reference evidence="3" key="2">
    <citation type="submission" date="2011-01" db="EMBL/GenBank/DDBJ databases">
        <title>The Non-contiguous Finished genome of Clostridium papyrosolvens.</title>
        <authorList>
            <person name="Lucas S."/>
            <person name="Copeland A."/>
            <person name="Lapidus A."/>
            <person name="Cheng J.-F."/>
            <person name="Goodwin L."/>
            <person name="Pitluck S."/>
            <person name="Misra M."/>
            <person name="Chertkov O."/>
            <person name="Detter J.C."/>
            <person name="Han C."/>
            <person name="Tapia R."/>
            <person name="Land M."/>
            <person name="Hauser L."/>
            <person name="Kyrpides N."/>
            <person name="Ivanova N."/>
            <person name="Pagani I."/>
            <person name="Mouttaki H."/>
            <person name="He Z."/>
            <person name="Zhou J."/>
            <person name="Hemme C.L."/>
            <person name="Woyke T."/>
        </authorList>
    </citation>
    <scope>NUCLEOTIDE SEQUENCE [LARGE SCALE GENOMIC DNA]</scope>
    <source>
        <strain evidence="3">DSM 2782</strain>
    </source>
</reference>
<dbReference type="EMBL" id="ACXX02000005">
    <property type="protein sequence ID" value="EGD48033.1"/>
    <property type="molecule type" value="Genomic_DNA"/>
</dbReference>
<protein>
    <submittedName>
        <fullName evidence="3">Extracellular solute-binding protein family 3</fullName>
    </submittedName>
</protein>
<dbReference type="OrthoDB" id="9774451at2"/>
<keyword evidence="1" id="KW-0732">Signal</keyword>
<dbReference type="Proteomes" id="UP000003860">
    <property type="component" value="Unassembled WGS sequence"/>
</dbReference>
<dbReference type="STRING" id="588581.Cpap_2719"/>
<dbReference type="InterPro" id="IPR001638">
    <property type="entry name" value="Solute-binding_3/MltF_N"/>
</dbReference>
<accession>F1TCB8</accession>
<dbReference type="PROSITE" id="PS51257">
    <property type="entry name" value="PROKAR_LIPOPROTEIN"/>
    <property type="match status" value="1"/>
</dbReference>
<dbReference type="CDD" id="cd13620">
    <property type="entry name" value="PBP2_GltS"/>
    <property type="match status" value="1"/>
</dbReference>
<dbReference type="Pfam" id="PF00497">
    <property type="entry name" value="SBP_bac_3"/>
    <property type="match status" value="1"/>
</dbReference>
<dbReference type="RefSeq" id="WP_004618862.1">
    <property type="nucleotide sequence ID" value="NZ_ACXX02000005.1"/>
</dbReference>
<reference evidence="3" key="1">
    <citation type="submission" date="2009-07" db="EMBL/GenBank/DDBJ databases">
        <authorList>
            <consortium name="US DOE Joint Genome Institute (JGI-PGF)"/>
            <person name="Lucas S."/>
            <person name="Copeland A."/>
            <person name="Lapidus A."/>
            <person name="Glavina del Rio T."/>
            <person name="Tice H."/>
            <person name="Bruce D."/>
            <person name="Goodwin L."/>
            <person name="Pitluck S."/>
            <person name="Larimer F."/>
            <person name="Land M.L."/>
            <person name="Mouttaki H."/>
            <person name="He Z."/>
            <person name="Zhou J."/>
            <person name="Hemme C.L."/>
        </authorList>
    </citation>
    <scope>NUCLEOTIDE SEQUENCE [LARGE SCALE GENOMIC DNA]</scope>
    <source>
        <strain evidence="3">DSM 2782</strain>
    </source>
</reference>
<sequence>MKKGLLKRIFCLLIVATIGISIAGCGGGETMKRIEKTGKLVVGTSGDYAPYEYHMLVDGKDTIVGIDISIVEEIAKDMGVQFQIVDADFNGLLSSLNTNKVDIVIAGMNPDEKRKKSVDFSKIYYEAKQGVMVRAEDKDKYKTVADLKDKKVGAQLGTTQEKIVQEQIKGANLVSLGKIPDLVMELKNKKIDALVVELPVASGYVKNNNDLALTNVPVKDDTGGSAIAVKKGNSNLVDKINKTLDRLMKDGLIEKFVQEANEKNVTSKSK</sequence>
<dbReference type="SUPFAM" id="SSF53850">
    <property type="entry name" value="Periplasmic binding protein-like II"/>
    <property type="match status" value="1"/>
</dbReference>
<evidence type="ECO:0000313" key="3">
    <source>
        <dbReference type="EMBL" id="EGD48033.1"/>
    </source>
</evidence>
<dbReference type="AlphaFoldDB" id="F1TCB8"/>
<keyword evidence="4" id="KW-1185">Reference proteome</keyword>
<dbReference type="PANTHER" id="PTHR35936">
    <property type="entry name" value="MEMBRANE-BOUND LYTIC MUREIN TRANSGLYCOSYLASE F"/>
    <property type="match status" value="1"/>
</dbReference>
<organism evidence="3 4">
    <name type="scientific">Ruminiclostridium papyrosolvens DSM 2782</name>
    <dbReference type="NCBI Taxonomy" id="588581"/>
    <lineage>
        <taxon>Bacteria</taxon>
        <taxon>Bacillati</taxon>
        <taxon>Bacillota</taxon>
        <taxon>Clostridia</taxon>
        <taxon>Eubacteriales</taxon>
        <taxon>Oscillospiraceae</taxon>
        <taxon>Ruminiclostridium</taxon>
    </lineage>
</organism>
<dbReference type="Gene3D" id="3.40.190.10">
    <property type="entry name" value="Periplasmic binding protein-like II"/>
    <property type="match status" value="2"/>
</dbReference>
<name>F1TCB8_9FIRM</name>
<dbReference type="eggNOG" id="COG0834">
    <property type="taxonomic scope" value="Bacteria"/>
</dbReference>
<dbReference type="SMART" id="SM00062">
    <property type="entry name" value="PBPb"/>
    <property type="match status" value="1"/>
</dbReference>
<gene>
    <name evidence="3" type="ORF">Cpap_2719</name>
</gene>
<comment type="caution">
    <text evidence="3">The sequence shown here is derived from an EMBL/GenBank/DDBJ whole genome shotgun (WGS) entry which is preliminary data.</text>
</comment>
<dbReference type="PANTHER" id="PTHR35936:SF17">
    <property type="entry name" value="ARGININE-BINDING EXTRACELLULAR PROTEIN ARTP"/>
    <property type="match status" value="1"/>
</dbReference>
<feature type="domain" description="Solute-binding protein family 3/N-terminal" evidence="2">
    <location>
        <begin position="39"/>
        <end position="260"/>
    </location>
</feature>
<evidence type="ECO:0000256" key="1">
    <source>
        <dbReference type="ARBA" id="ARBA00022729"/>
    </source>
</evidence>
<evidence type="ECO:0000313" key="4">
    <source>
        <dbReference type="Proteomes" id="UP000003860"/>
    </source>
</evidence>
<evidence type="ECO:0000259" key="2">
    <source>
        <dbReference type="SMART" id="SM00062"/>
    </source>
</evidence>
<proteinExistence type="predicted"/>